<organism evidence="1 2">
    <name type="scientific">Amaricoccus solimangrovi</name>
    <dbReference type="NCBI Taxonomy" id="2589815"/>
    <lineage>
        <taxon>Bacteria</taxon>
        <taxon>Pseudomonadati</taxon>
        <taxon>Pseudomonadota</taxon>
        <taxon>Alphaproteobacteria</taxon>
        <taxon>Rhodobacterales</taxon>
        <taxon>Paracoccaceae</taxon>
        <taxon>Amaricoccus</taxon>
    </lineage>
</organism>
<reference evidence="1 2" key="1">
    <citation type="submission" date="2019-06" db="EMBL/GenBank/DDBJ databases">
        <title>A novel bacterium of genus Amaricoccus, isolated from marine sediment.</title>
        <authorList>
            <person name="Huang H."/>
            <person name="Mo K."/>
            <person name="Hu Y."/>
        </authorList>
    </citation>
    <scope>NUCLEOTIDE SEQUENCE [LARGE SCALE GENOMIC DNA]</scope>
    <source>
        <strain evidence="1 2">HB172011</strain>
    </source>
</reference>
<keyword evidence="2" id="KW-1185">Reference proteome</keyword>
<dbReference type="RefSeq" id="WP_140455998.1">
    <property type="nucleotide sequence ID" value="NZ_VFRP01000033.1"/>
</dbReference>
<dbReference type="EMBL" id="VFRP01000033">
    <property type="protein sequence ID" value="TPE47240.1"/>
    <property type="molecule type" value="Genomic_DNA"/>
</dbReference>
<evidence type="ECO:0000313" key="2">
    <source>
        <dbReference type="Proteomes" id="UP000319255"/>
    </source>
</evidence>
<evidence type="ECO:0000313" key="1">
    <source>
        <dbReference type="EMBL" id="TPE47240.1"/>
    </source>
</evidence>
<sequence length="200" mass="22776">MQRDAEDEADRAESGRMRVRRVLIEPLCRLGLRRRPRISAEDHDAMLRRLEERFAYLDEPSLSVLCEGVERAAGGDARNLWPDEVSIRNWAEQLCRPPGGESRLVRSWLASAAGRAAWDEGQEVAVALRKYLRRHGRPPHDFDLVRIRREADAWRHKRAVIAERVDAGSAGQSDLDWERRFAEAVDLVRGLVFSGEEGAA</sequence>
<gene>
    <name evidence="1" type="ORF">FJM51_20515</name>
</gene>
<protein>
    <submittedName>
        <fullName evidence="1">Uncharacterized protein</fullName>
    </submittedName>
</protein>
<comment type="caution">
    <text evidence="1">The sequence shown here is derived from an EMBL/GenBank/DDBJ whole genome shotgun (WGS) entry which is preliminary data.</text>
</comment>
<name>A0A501WFV4_9RHOB</name>
<dbReference type="Proteomes" id="UP000319255">
    <property type="component" value="Unassembled WGS sequence"/>
</dbReference>
<dbReference type="AlphaFoldDB" id="A0A501WFV4"/>
<accession>A0A501WFV4</accession>
<dbReference type="OrthoDB" id="7778116at2"/>
<proteinExistence type="predicted"/>